<keyword evidence="6" id="KW-0274">FAD</keyword>
<evidence type="ECO:0000259" key="11">
    <source>
        <dbReference type="Pfam" id="PF01134"/>
    </source>
</evidence>
<sequence length="169" mass="18766">FLNGLIHIGTQKLAGGRIGEHAARALSECLAELGLERGRLKTGTPPRLHRDSIDWGAMEPQPGDDPPRPFSHWTERLEVEQVLCLLTHTNARTHAVIRDNLHHSPLYSGEIRGTGPRYCPSIEDKVVKFPERAAHQVFVEPEGRDVPEIYVNGLSSSLPAEVQLGFVRT</sequence>
<dbReference type="InterPro" id="IPR040131">
    <property type="entry name" value="MnmG_N"/>
</dbReference>
<evidence type="ECO:0000256" key="4">
    <source>
        <dbReference type="ARBA" id="ARBA00022630"/>
    </source>
</evidence>
<feature type="domain" description="MnmG N-terminal" evidence="11">
    <location>
        <begin position="1"/>
        <end position="169"/>
    </location>
</feature>
<dbReference type="PROSITE" id="PS01280">
    <property type="entry name" value="GIDA_1"/>
    <property type="match status" value="1"/>
</dbReference>
<comment type="subunit">
    <text evidence="8">Homodimer. Heterotetramer of two MnmE and two MnmG subunits.</text>
</comment>
<dbReference type="GO" id="GO:0002098">
    <property type="term" value="P:tRNA wobble uridine modification"/>
    <property type="evidence" value="ECO:0007669"/>
    <property type="project" value="TreeGrafter"/>
</dbReference>
<accession>A0A538U0Q1</accession>
<evidence type="ECO:0000256" key="7">
    <source>
        <dbReference type="ARBA" id="ARBA00023027"/>
    </source>
</evidence>
<gene>
    <name evidence="12" type="ORF">E6K80_11550</name>
</gene>
<keyword evidence="7" id="KW-0520">NAD</keyword>
<evidence type="ECO:0000256" key="5">
    <source>
        <dbReference type="ARBA" id="ARBA00022694"/>
    </source>
</evidence>
<protein>
    <recommendedName>
        <fullName evidence="3">tRNA uridine 5-carboxymethylaminomethyl modification enzyme MnmG</fullName>
    </recommendedName>
    <alternativeName>
        <fullName evidence="9">Glucose-inhibited division protein A</fullName>
    </alternativeName>
</protein>
<evidence type="ECO:0000256" key="8">
    <source>
        <dbReference type="ARBA" id="ARBA00025948"/>
    </source>
</evidence>
<dbReference type="Proteomes" id="UP000319836">
    <property type="component" value="Unassembled WGS sequence"/>
</dbReference>
<organism evidence="12 13">
    <name type="scientific">Eiseniibacteriota bacterium</name>
    <dbReference type="NCBI Taxonomy" id="2212470"/>
    <lineage>
        <taxon>Bacteria</taxon>
        <taxon>Candidatus Eiseniibacteriota</taxon>
    </lineage>
</organism>
<feature type="non-terminal residue" evidence="12">
    <location>
        <position position="169"/>
    </location>
</feature>
<keyword evidence="4" id="KW-0285">Flavoprotein</keyword>
<comment type="caution">
    <text evidence="12">The sequence shown here is derived from an EMBL/GenBank/DDBJ whole genome shotgun (WGS) entry which is preliminary data.</text>
</comment>
<evidence type="ECO:0000256" key="6">
    <source>
        <dbReference type="ARBA" id="ARBA00022827"/>
    </source>
</evidence>
<dbReference type="Pfam" id="PF01134">
    <property type="entry name" value="GIDA"/>
    <property type="match status" value="1"/>
</dbReference>
<dbReference type="GO" id="GO:0050660">
    <property type="term" value="F:flavin adenine dinucleotide binding"/>
    <property type="evidence" value="ECO:0007669"/>
    <property type="project" value="InterPro"/>
</dbReference>
<dbReference type="Gene3D" id="2.40.30.260">
    <property type="match status" value="1"/>
</dbReference>
<dbReference type="EMBL" id="VBPA01000293">
    <property type="protein sequence ID" value="TMQ69480.1"/>
    <property type="molecule type" value="Genomic_DNA"/>
</dbReference>
<feature type="non-terminal residue" evidence="12">
    <location>
        <position position="1"/>
    </location>
</feature>
<dbReference type="GO" id="GO:0030488">
    <property type="term" value="P:tRNA methylation"/>
    <property type="evidence" value="ECO:0007669"/>
    <property type="project" value="TreeGrafter"/>
</dbReference>
<evidence type="ECO:0000313" key="13">
    <source>
        <dbReference type="Proteomes" id="UP000319836"/>
    </source>
</evidence>
<evidence type="ECO:0000313" key="12">
    <source>
        <dbReference type="EMBL" id="TMQ69480.1"/>
    </source>
</evidence>
<dbReference type="PANTHER" id="PTHR11806">
    <property type="entry name" value="GLUCOSE INHIBITED DIVISION PROTEIN A"/>
    <property type="match status" value="1"/>
</dbReference>
<dbReference type="GO" id="GO:0005829">
    <property type="term" value="C:cytosol"/>
    <property type="evidence" value="ECO:0007669"/>
    <property type="project" value="TreeGrafter"/>
</dbReference>
<reference evidence="12 13" key="1">
    <citation type="journal article" date="2019" name="Nat. Microbiol.">
        <title>Mediterranean grassland soil C-N compound turnover is dependent on rainfall and depth, and is mediated by genomically divergent microorganisms.</title>
        <authorList>
            <person name="Diamond S."/>
            <person name="Andeer P.F."/>
            <person name="Li Z."/>
            <person name="Crits-Christoph A."/>
            <person name="Burstein D."/>
            <person name="Anantharaman K."/>
            <person name="Lane K.R."/>
            <person name="Thomas B.C."/>
            <person name="Pan C."/>
            <person name="Northen T.R."/>
            <person name="Banfield J.F."/>
        </authorList>
    </citation>
    <scope>NUCLEOTIDE SEQUENCE [LARGE SCALE GENOMIC DNA]</scope>
    <source>
        <strain evidence="12">WS_10</strain>
    </source>
</reference>
<evidence type="ECO:0000256" key="1">
    <source>
        <dbReference type="ARBA" id="ARBA00001974"/>
    </source>
</evidence>
<dbReference type="InterPro" id="IPR020595">
    <property type="entry name" value="MnmG-rel_CS"/>
</dbReference>
<dbReference type="AlphaFoldDB" id="A0A538U0Q1"/>
<feature type="region of interest" description="Disordered" evidence="10">
    <location>
        <begin position="41"/>
        <end position="68"/>
    </location>
</feature>
<dbReference type="SUPFAM" id="SSF51905">
    <property type="entry name" value="FAD/NAD(P)-binding domain"/>
    <property type="match status" value="1"/>
</dbReference>
<dbReference type="InterPro" id="IPR036188">
    <property type="entry name" value="FAD/NAD-bd_sf"/>
</dbReference>
<proteinExistence type="inferred from homology"/>
<dbReference type="InterPro" id="IPR002218">
    <property type="entry name" value="MnmG-rel"/>
</dbReference>
<evidence type="ECO:0000256" key="3">
    <source>
        <dbReference type="ARBA" id="ARBA00020461"/>
    </source>
</evidence>
<evidence type="ECO:0000256" key="9">
    <source>
        <dbReference type="ARBA" id="ARBA00031800"/>
    </source>
</evidence>
<keyword evidence="5" id="KW-0819">tRNA processing</keyword>
<evidence type="ECO:0000256" key="2">
    <source>
        <dbReference type="ARBA" id="ARBA00007653"/>
    </source>
</evidence>
<evidence type="ECO:0000256" key="10">
    <source>
        <dbReference type="SAM" id="MobiDB-lite"/>
    </source>
</evidence>
<name>A0A538U0Q1_UNCEI</name>
<comment type="similarity">
    <text evidence="2">Belongs to the MnmG family.</text>
</comment>
<dbReference type="PANTHER" id="PTHR11806:SF0">
    <property type="entry name" value="PROTEIN MTO1 HOMOLOG, MITOCHONDRIAL"/>
    <property type="match status" value="1"/>
</dbReference>
<comment type="cofactor">
    <cofactor evidence="1">
        <name>FAD</name>
        <dbReference type="ChEBI" id="CHEBI:57692"/>
    </cofactor>
</comment>